<gene>
    <name evidence="2" type="ORF">AaE_013038</name>
</gene>
<dbReference type="AlphaFoldDB" id="A0A6A4ZK07"/>
<evidence type="ECO:0000259" key="1">
    <source>
        <dbReference type="Pfam" id="PF07727"/>
    </source>
</evidence>
<dbReference type="InterPro" id="IPR013103">
    <property type="entry name" value="RVT_2"/>
</dbReference>
<accession>A0A6A4ZK07</accession>
<proteinExistence type="predicted"/>
<reference evidence="2 3" key="1">
    <citation type="submission" date="2019-06" db="EMBL/GenBank/DDBJ databases">
        <title>Genomics analysis of Aphanomyces spp. identifies a new class of oomycete effector associated with host adaptation.</title>
        <authorList>
            <person name="Gaulin E."/>
        </authorList>
    </citation>
    <scope>NUCLEOTIDE SEQUENCE [LARGE SCALE GENOMIC DNA]</scope>
    <source>
        <strain evidence="2 3">E</strain>
    </source>
</reference>
<evidence type="ECO:0000313" key="2">
    <source>
        <dbReference type="EMBL" id="KAF0708953.1"/>
    </source>
</evidence>
<sequence length="219" mass="24911">MKRSKRTIKAPKRFETVAAVQAVVPHRPIETLTMADLATNAHRTEWEDAMAAEHASLLTNDVWVLTNLPKGRKALKSKWVWKVKYLSTGEIKRFKAHLVIKGFLQIAGVDFTDTFAPVVRLDSLRTVQLDIKTAFLNGELDETIYMVQPQGFEVPGEEGKVCLLKKALYGLKQATRQWHKKLDVFLCTLGFKRCYKDQCIYVLRDADNAVSALPCTWMT</sequence>
<evidence type="ECO:0000313" key="3">
    <source>
        <dbReference type="Proteomes" id="UP000469452"/>
    </source>
</evidence>
<comment type="caution">
    <text evidence="2">The sequence shown here is derived from an EMBL/GenBank/DDBJ whole genome shotgun (WGS) entry which is preliminary data.</text>
</comment>
<dbReference type="Pfam" id="PF07727">
    <property type="entry name" value="RVT_2"/>
    <property type="match status" value="1"/>
</dbReference>
<dbReference type="SUPFAM" id="SSF56672">
    <property type="entry name" value="DNA/RNA polymerases"/>
    <property type="match status" value="1"/>
</dbReference>
<dbReference type="Proteomes" id="UP000469452">
    <property type="component" value="Unassembled WGS sequence"/>
</dbReference>
<dbReference type="InterPro" id="IPR043502">
    <property type="entry name" value="DNA/RNA_pol_sf"/>
</dbReference>
<dbReference type="EMBL" id="VJMI01018909">
    <property type="protein sequence ID" value="KAF0708953.1"/>
    <property type="molecule type" value="Genomic_DNA"/>
</dbReference>
<feature type="domain" description="Reverse transcriptase Ty1/copia-type" evidence="1">
    <location>
        <begin position="60"/>
        <end position="208"/>
    </location>
</feature>
<protein>
    <recommendedName>
        <fullName evidence="1">Reverse transcriptase Ty1/copia-type domain-containing protein</fullName>
    </recommendedName>
</protein>
<name>A0A6A4ZK07_APHAT</name>
<organism evidence="2 3">
    <name type="scientific">Aphanomyces astaci</name>
    <name type="common">Crayfish plague agent</name>
    <dbReference type="NCBI Taxonomy" id="112090"/>
    <lineage>
        <taxon>Eukaryota</taxon>
        <taxon>Sar</taxon>
        <taxon>Stramenopiles</taxon>
        <taxon>Oomycota</taxon>
        <taxon>Saprolegniomycetes</taxon>
        <taxon>Saprolegniales</taxon>
        <taxon>Verrucalvaceae</taxon>
        <taxon>Aphanomyces</taxon>
    </lineage>
</organism>